<proteinExistence type="inferred from homology"/>
<dbReference type="Proteomes" id="UP000319257">
    <property type="component" value="Unassembled WGS sequence"/>
</dbReference>
<gene>
    <name evidence="3" type="ORF">E0L32_005603</name>
</gene>
<organism evidence="3 4">
    <name type="scientific">Thyridium curvatum</name>
    <dbReference type="NCBI Taxonomy" id="1093900"/>
    <lineage>
        <taxon>Eukaryota</taxon>
        <taxon>Fungi</taxon>
        <taxon>Dikarya</taxon>
        <taxon>Ascomycota</taxon>
        <taxon>Pezizomycotina</taxon>
        <taxon>Sordariomycetes</taxon>
        <taxon>Sordariomycetidae</taxon>
        <taxon>Thyridiales</taxon>
        <taxon>Thyridiaceae</taxon>
        <taxon>Thyridium</taxon>
    </lineage>
</organism>
<dbReference type="SUPFAM" id="SSF51735">
    <property type="entry name" value="NAD(P)-binding Rossmann-fold domains"/>
    <property type="match status" value="1"/>
</dbReference>
<name>A0A507B201_9PEZI</name>
<dbReference type="InParanoid" id="A0A507B201"/>
<comment type="similarity">
    <text evidence="1">Belongs to the short-chain dehydrogenases/reductases (SDR) family.</text>
</comment>
<dbReference type="GO" id="GO:0016491">
    <property type="term" value="F:oxidoreductase activity"/>
    <property type="evidence" value="ECO:0007669"/>
    <property type="project" value="TreeGrafter"/>
</dbReference>
<dbReference type="InterPro" id="IPR051468">
    <property type="entry name" value="Fungal_SecMetab_SDRs"/>
</dbReference>
<dbReference type="Gene3D" id="3.40.50.720">
    <property type="entry name" value="NAD(P)-binding Rossmann-like Domain"/>
    <property type="match status" value="1"/>
</dbReference>
<evidence type="ECO:0000256" key="1">
    <source>
        <dbReference type="ARBA" id="ARBA00006484"/>
    </source>
</evidence>
<dbReference type="PRINTS" id="PR00081">
    <property type="entry name" value="GDHRDH"/>
</dbReference>
<dbReference type="GO" id="GO:0005737">
    <property type="term" value="C:cytoplasm"/>
    <property type="evidence" value="ECO:0007669"/>
    <property type="project" value="TreeGrafter"/>
</dbReference>
<evidence type="ECO:0000256" key="2">
    <source>
        <dbReference type="SAM" id="MobiDB-lite"/>
    </source>
</evidence>
<dbReference type="InterPro" id="IPR002347">
    <property type="entry name" value="SDR_fam"/>
</dbReference>
<protein>
    <submittedName>
        <fullName evidence="3">Uncharacterized protein</fullName>
    </submittedName>
</protein>
<dbReference type="InterPro" id="IPR036291">
    <property type="entry name" value="NAD(P)-bd_dom_sf"/>
</dbReference>
<evidence type="ECO:0000313" key="3">
    <source>
        <dbReference type="EMBL" id="TPX13903.1"/>
    </source>
</evidence>
<dbReference type="GeneID" id="41973050"/>
<dbReference type="RefSeq" id="XP_030995614.1">
    <property type="nucleotide sequence ID" value="XM_031140143.1"/>
</dbReference>
<keyword evidence="4" id="KW-1185">Reference proteome</keyword>
<evidence type="ECO:0000313" key="4">
    <source>
        <dbReference type="Proteomes" id="UP000319257"/>
    </source>
</evidence>
<dbReference type="PANTHER" id="PTHR43544:SF12">
    <property type="entry name" value="NAD(P)-BINDING ROSSMANN-FOLD SUPERFAMILY PROTEIN"/>
    <property type="match status" value="1"/>
</dbReference>
<dbReference type="OrthoDB" id="5296at2759"/>
<feature type="region of interest" description="Disordered" evidence="2">
    <location>
        <begin position="145"/>
        <end position="169"/>
    </location>
</feature>
<comment type="caution">
    <text evidence="3">The sequence shown here is derived from an EMBL/GenBank/DDBJ whole genome shotgun (WGS) entry which is preliminary data.</text>
</comment>
<reference evidence="3 4" key="1">
    <citation type="submission" date="2019-06" db="EMBL/GenBank/DDBJ databases">
        <title>Draft genome sequence of the filamentous fungus Phialemoniopsis curvata isolated from diesel fuel.</title>
        <authorList>
            <person name="Varaljay V.A."/>
            <person name="Lyon W.J."/>
            <person name="Crouch A.L."/>
            <person name="Drake C.E."/>
            <person name="Hollomon J.M."/>
            <person name="Nadeau L.J."/>
            <person name="Nunn H.S."/>
            <person name="Stevenson B.S."/>
            <person name="Bojanowski C.L."/>
            <person name="Crookes-Goodson W.J."/>
        </authorList>
    </citation>
    <scope>NUCLEOTIDE SEQUENCE [LARGE SCALE GENOMIC DNA]</scope>
    <source>
        <strain evidence="3 4">D216</strain>
    </source>
</reference>
<accession>A0A507B201</accession>
<dbReference type="AlphaFoldDB" id="A0A507B201"/>
<sequence length="292" mass="32290">MSKPWILVCPSSRGIGHALTRHLLQHTRAPVLATARASSAEQQSSLRDALLRGLPPSARDRLHLARVDVTDEATVRSAAEQAAALFPPGPRGHHLRLALAVPGILRPERAPAQVDAEAALMTYRVNALGPLLLMKHFADFLPRRTTELLPPPEPEPREEEEEGEGGKKKKDLVVLPPRAVWVNMSARVGSVSDDRQGGWYSYRSSKAAVMSLSRSFDHQLRARSGDRAMALSYHPGTVKTDLSKGFWESSAEKYRLLEPEEAAEYMLDVVTRKVGLEGRGKCFDWKGEEIQP</sequence>
<dbReference type="PANTHER" id="PTHR43544">
    <property type="entry name" value="SHORT-CHAIN DEHYDROGENASE/REDUCTASE"/>
    <property type="match status" value="1"/>
</dbReference>
<dbReference type="EMBL" id="SKBQ01000030">
    <property type="protein sequence ID" value="TPX13903.1"/>
    <property type="molecule type" value="Genomic_DNA"/>
</dbReference>